<dbReference type="EMBL" id="CAJOAX010003730">
    <property type="protein sequence ID" value="CAF3869933.1"/>
    <property type="molecule type" value="Genomic_DNA"/>
</dbReference>
<reference evidence="2" key="1">
    <citation type="submission" date="2021-02" db="EMBL/GenBank/DDBJ databases">
        <authorList>
            <person name="Nowell W R."/>
        </authorList>
    </citation>
    <scope>NUCLEOTIDE SEQUENCE</scope>
</reference>
<accession>A0A819FV55</accession>
<dbReference type="AlphaFoldDB" id="A0A819FV55"/>
<evidence type="ECO:0000256" key="1">
    <source>
        <dbReference type="SAM" id="MobiDB-lite"/>
    </source>
</evidence>
<sequence>SRQLQLAYVSNDENQLYDKANISFVDEDSAELIEPNQKTDENEDLNNSSPLIHGQSAVQSPTTETLL</sequence>
<gene>
    <name evidence="2" type="ORF">OTI717_LOCUS22167</name>
</gene>
<feature type="compositionally biased region" description="Polar residues" evidence="1">
    <location>
        <begin position="45"/>
        <end position="67"/>
    </location>
</feature>
<name>A0A819FV55_9BILA</name>
<dbReference type="Proteomes" id="UP000663823">
    <property type="component" value="Unassembled WGS sequence"/>
</dbReference>
<evidence type="ECO:0000313" key="2">
    <source>
        <dbReference type="EMBL" id="CAF3869933.1"/>
    </source>
</evidence>
<evidence type="ECO:0000313" key="3">
    <source>
        <dbReference type="Proteomes" id="UP000663823"/>
    </source>
</evidence>
<organism evidence="2 3">
    <name type="scientific">Rotaria sordida</name>
    <dbReference type="NCBI Taxonomy" id="392033"/>
    <lineage>
        <taxon>Eukaryota</taxon>
        <taxon>Metazoa</taxon>
        <taxon>Spiralia</taxon>
        <taxon>Gnathifera</taxon>
        <taxon>Rotifera</taxon>
        <taxon>Eurotatoria</taxon>
        <taxon>Bdelloidea</taxon>
        <taxon>Philodinida</taxon>
        <taxon>Philodinidae</taxon>
        <taxon>Rotaria</taxon>
    </lineage>
</organism>
<feature type="non-terminal residue" evidence="2">
    <location>
        <position position="1"/>
    </location>
</feature>
<comment type="caution">
    <text evidence="2">The sequence shown here is derived from an EMBL/GenBank/DDBJ whole genome shotgun (WGS) entry which is preliminary data.</text>
</comment>
<protein>
    <submittedName>
        <fullName evidence="2">Uncharacterized protein</fullName>
    </submittedName>
</protein>
<proteinExistence type="predicted"/>
<feature type="region of interest" description="Disordered" evidence="1">
    <location>
        <begin position="33"/>
        <end position="67"/>
    </location>
</feature>